<dbReference type="EMBL" id="AP012492">
    <property type="protein sequence ID" value="BAM32170.1"/>
    <property type="molecule type" value="Genomic_DNA"/>
</dbReference>
<dbReference type="AlphaFoldDB" id="A0AAI8MMC3"/>
<organism evidence="1 2">
    <name type="scientific">Helicobacter cinaedi CCUG 18818 = ATCC BAA-847</name>
    <dbReference type="NCBI Taxonomy" id="537971"/>
    <lineage>
        <taxon>Bacteria</taxon>
        <taxon>Pseudomonadati</taxon>
        <taxon>Campylobacterota</taxon>
        <taxon>Epsilonproteobacteria</taxon>
        <taxon>Campylobacterales</taxon>
        <taxon>Helicobacteraceae</taxon>
        <taxon>Helicobacter</taxon>
    </lineage>
</organism>
<evidence type="ECO:0000313" key="2">
    <source>
        <dbReference type="Proteomes" id="UP000006036"/>
    </source>
</evidence>
<sequence length="63" mass="7421">MELYAKDIIRIVSDSEILRKDVEASLIQIREGNIEEMAFDDNVRVYLHQRTNVNKSIKKNDSR</sequence>
<name>A0AAI8MMC3_9HELI</name>
<dbReference type="Proteomes" id="UP000006036">
    <property type="component" value="Chromosome 1"/>
</dbReference>
<reference evidence="1 2" key="1">
    <citation type="journal article" date="2012" name="J. Bacteriol.">
        <title>Complete Genome Sequence of Helicobacter cinaedi Type Strain ATCC BAA-847.</title>
        <authorList>
            <person name="Miyoshi-Akiyama T."/>
            <person name="Takeshita N."/>
            <person name="Ohmagari N."/>
            <person name="Kirikae T."/>
        </authorList>
    </citation>
    <scope>NUCLEOTIDE SEQUENCE [LARGE SCALE GENOMIC DNA]</scope>
    <source>
        <strain evidence="1 2">ATCC BAA-847</strain>
    </source>
</reference>
<evidence type="ECO:0000313" key="1">
    <source>
        <dbReference type="EMBL" id="BAM32170.1"/>
    </source>
</evidence>
<dbReference type="KEGG" id="hcb:HCBAA847_0932"/>
<proteinExistence type="predicted"/>
<protein>
    <submittedName>
        <fullName evidence="1">Uncharacterized protein</fullName>
    </submittedName>
</protein>
<gene>
    <name evidence="1" type="ORF">HCBAA847_0932</name>
</gene>
<accession>A0AAI8MMC3</accession>